<dbReference type="InterPro" id="IPR004772">
    <property type="entry name" value="TrkH"/>
</dbReference>
<feature type="transmembrane region" description="Helical" evidence="10">
    <location>
        <begin position="405"/>
        <end position="426"/>
    </location>
</feature>
<feature type="transmembrane region" description="Helical" evidence="10">
    <location>
        <begin position="16"/>
        <end position="36"/>
    </location>
</feature>
<organism evidence="11 12">
    <name type="scientific">Tetragenococcus halophilus subsp. halophilus</name>
    <dbReference type="NCBI Taxonomy" id="1513897"/>
    <lineage>
        <taxon>Bacteria</taxon>
        <taxon>Bacillati</taxon>
        <taxon>Bacillota</taxon>
        <taxon>Bacilli</taxon>
        <taxon>Lactobacillales</taxon>
        <taxon>Enterococcaceae</taxon>
        <taxon>Tetragenococcus</taxon>
    </lineage>
</organism>
<evidence type="ECO:0000256" key="9">
    <source>
        <dbReference type="ARBA" id="ARBA00023136"/>
    </source>
</evidence>
<evidence type="ECO:0000313" key="12">
    <source>
        <dbReference type="Proteomes" id="UP000236214"/>
    </source>
</evidence>
<evidence type="ECO:0000313" key="11">
    <source>
        <dbReference type="EMBL" id="GBD68333.1"/>
    </source>
</evidence>
<dbReference type="EMBL" id="BDEC01000040">
    <property type="protein sequence ID" value="GBD68333.1"/>
    <property type="molecule type" value="Genomic_DNA"/>
</dbReference>
<accession>A0A2H6CJA5</accession>
<keyword evidence="2" id="KW-0813">Transport</keyword>
<comment type="subcellular location">
    <subcellularLocation>
        <location evidence="1">Cell membrane</location>
        <topology evidence="1">Multi-pass membrane protein</topology>
    </subcellularLocation>
</comment>
<keyword evidence="9 10" id="KW-0472">Membrane</keyword>
<evidence type="ECO:0000256" key="8">
    <source>
        <dbReference type="ARBA" id="ARBA00023065"/>
    </source>
</evidence>
<evidence type="ECO:0000256" key="4">
    <source>
        <dbReference type="ARBA" id="ARBA00022538"/>
    </source>
</evidence>
<dbReference type="InterPro" id="IPR003445">
    <property type="entry name" value="Cat_transpt"/>
</dbReference>
<keyword evidence="8" id="KW-0406">Ion transport</keyword>
<dbReference type="GeneID" id="64054026"/>
<proteinExistence type="predicted"/>
<feature type="transmembrane region" description="Helical" evidence="10">
    <location>
        <begin position="230"/>
        <end position="250"/>
    </location>
</feature>
<evidence type="ECO:0000256" key="10">
    <source>
        <dbReference type="SAM" id="Phobius"/>
    </source>
</evidence>
<keyword evidence="6" id="KW-0630">Potassium</keyword>
<feature type="transmembrane region" description="Helical" evidence="10">
    <location>
        <begin position="119"/>
        <end position="148"/>
    </location>
</feature>
<dbReference type="GO" id="GO:0005886">
    <property type="term" value="C:plasma membrane"/>
    <property type="evidence" value="ECO:0007669"/>
    <property type="project" value="UniProtKB-SubCell"/>
</dbReference>
<dbReference type="GO" id="GO:0015379">
    <property type="term" value="F:potassium:chloride symporter activity"/>
    <property type="evidence" value="ECO:0007669"/>
    <property type="project" value="InterPro"/>
</dbReference>
<evidence type="ECO:0000256" key="7">
    <source>
        <dbReference type="ARBA" id="ARBA00022989"/>
    </source>
</evidence>
<dbReference type="RefSeq" id="WP_069028940.1">
    <property type="nucleotide sequence ID" value="NZ_BDEB01000005.1"/>
</dbReference>
<feature type="transmembrane region" description="Helical" evidence="10">
    <location>
        <begin position="76"/>
        <end position="99"/>
    </location>
</feature>
<dbReference type="PANTHER" id="PTHR32024:SF1">
    <property type="entry name" value="KTR SYSTEM POTASSIUM UPTAKE PROTEIN B"/>
    <property type="match status" value="1"/>
</dbReference>
<evidence type="ECO:0000256" key="6">
    <source>
        <dbReference type="ARBA" id="ARBA00022958"/>
    </source>
</evidence>
<evidence type="ECO:0000256" key="1">
    <source>
        <dbReference type="ARBA" id="ARBA00004651"/>
    </source>
</evidence>
<feature type="transmembrane region" description="Helical" evidence="10">
    <location>
        <begin position="375"/>
        <end position="393"/>
    </location>
</feature>
<feature type="transmembrane region" description="Helical" evidence="10">
    <location>
        <begin position="343"/>
        <end position="363"/>
    </location>
</feature>
<keyword evidence="3" id="KW-1003">Cell membrane</keyword>
<feature type="transmembrane region" description="Helical" evidence="10">
    <location>
        <begin position="271"/>
        <end position="295"/>
    </location>
</feature>
<keyword evidence="7 10" id="KW-1133">Transmembrane helix</keyword>
<dbReference type="PANTHER" id="PTHR32024">
    <property type="entry name" value="TRK SYSTEM POTASSIUM UPTAKE PROTEIN TRKG-RELATED"/>
    <property type="match status" value="1"/>
</dbReference>
<keyword evidence="5 10" id="KW-0812">Transmembrane</keyword>
<comment type="caution">
    <text evidence="11">The sequence shown here is derived from an EMBL/GenBank/DDBJ whole genome shotgun (WGS) entry which is preliminary data.</text>
</comment>
<sequence>MSYLDRDVFFKAPQQILLGFAGIILAGTFILMLPFVTRSGHSTNFLDALFTATSAVCVTGLTTVSTIGHWNMFGQAVILLMIEIGGLGFMSLPVLYFTLTKRKINLSMRMILKDSLNTFDMSGTVSLMLAILRIAFIIQFLGFLLLSVDFIPRFGWGKGLWYSFFHAVSSFCNAGFDLFDNSVIGFQNDPWVLMVISFLIIAGGLGFIVWQDLLKNKSLRKLRLHSQITLKVTGLLLVLSSIFFFFTNTVGSNPLSRLSNAFFLAVTPRTAGFFSIDYATMSHAGLVLTMILMFIGGSSGSTAGGFKTTTLGIILIKLYSVIRGRSKAQYKGRTIKENTISQAFMLFFIFLIMIISSTMILSVTETIPNVDQLGLEYIVFEVISAMGTVGLSLGLSAHLTWIGKLVLIFLMFIGRVGILTMIFSTINQAHKRKTNYKYPEESVIIG</sequence>
<keyword evidence="12" id="KW-1185">Reference proteome</keyword>
<dbReference type="Pfam" id="PF02386">
    <property type="entry name" value="TrkH"/>
    <property type="match status" value="1"/>
</dbReference>
<evidence type="ECO:0000256" key="5">
    <source>
        <dbReference type="ARBA" id="ARBA00022692"/>
    </source>
</evidence>
<reference evidence="11 12" key="1">
    <citation type="submission" date="2016-05" db="EMBL/GenBank/DDBJ databases">
        <title>Whole genome sequencing of Tetragenococcus halophilus subsp. halophilus NISL 7118.</title>
        <authorList>
            <person name="Shiwa Y."/>
            <person name="Nishimura I."/>
            <person name="Yoshikawa H."/>
            <person name="Koyama Y."/>
            <person name="Oguma T."/>
        </authorList>
    </citation>
    <scope>NUCLEOTIDE SEQUENCE [LARGE SCALE GENOMIC DNA]</scope>
    <source>
        <strain evidence="11 12">NISL 7118</strain>
    </source>
</reference>
<feature type="transmembrane region" description="Helical" evidence="10">
    <location>
        <begin position="191"/>
        <end position="210"/>
    </location>
</feature>
<dbReference type="AlphaFoldDB" id="A0A2H6CJA5"/>
<evidence type="ECO:0000256" key="2">
    <source>
        <dbReference type="ARBA" id="ARBA00022448"/>
    </source>
</evidence>
<dbReference type="NCBIfam" id="TIGR00933">
    <property type="entry name" value="2a38"/>
    <property type="match status" value="1"/>
</dbReference>
<evidence type="ECO:0000256" key="3">
    <source>
        <dbReference type="ARBA" id="ARBA00022475"/>
    </source>
</evidence>
<name>A0A2H6CJA5_TETHA</name>
<protein>
    <submittedName>
        <fullName evidence="11">Ktr system potassium uptake protein KtrB</fullName>
    </submittedName>
</protein>
<dbReference type="Proteomes" id="UP000236214">
    <property type="component" value="Unassembled WGS sequence"/>
</dbReference>
<feature type="transmembrane region" description="Helical" evidence="10">
    <location>
        <begin position="48"/>
        <end position="70"/>
    </location>
</feature>
<gene>
    <name evidence="11" type="primary">ktrB</name>
    <name evidence="11" type="ORF">TEHN7118_1139</name>
</gene>
<keyword evidence="4" id="KW-0633">Potassium transport</keyword>